<proteinExistence type="inferred from homology"/>
<keyword evidence="4" id="KW-1185">Reference proteome</keyword>
<evidence type="ECO:0000313" key="4">
    <source>
        <dbReference type="Proteomes" id="UP000542674"/>
    </source>
</evidence>
<sequence>MSTWTTPSPVELALTRSFDAPQELVFAAFTDPARVVNWLLGPEGWTMPVCEIDLRQGGRWHMEWRRADGSELSTDGEYLEVTPCSRTQQTESWGGDWARTVNTTEFVADGASRTTVVRTMWFPSREARDRALGAGMDDGATASYDRLEAYLKTL</sequence>
<comment type="caution">
    <text evidence="3">The sequence shown here is derived from an EMBL/GenBank/DDBJ whole genome shotgun (WGS) entry which is preliminary data.</text>
</comment>
<comment type="similarity">
    <text evidence="1">Belongs to the AHA1 family.</text>
</comment>
<dbReference type="Gene3D" id="3.30.530.20">
    <property type="match status" value="1"/>
</dbReference>
<dbReference type="InterPro" id="IPR013538">
    <property type="entry name" value="ASHA1/2-like_C"/>
</dbReference>
<organism evidence="3 4">
    <name type="scientific">Saccharothrix violaceirubra</name>
    <dbReference type="NCBI Taxonomy" id="413306"/>
    <lineage>
        <taxon>Bacteria</taxon>
        <taxon>Bacillati</taxon>
        <taxon>Actinomycetota</taxon>
        <taxon>Actinomycetes</taxon>
        <taxon>Pseudonocardiales</taxon>
        <taxon>Pseudonocardiaceae</taxon>
        <taxon>Saccharothrix</taxon>
    </lineage>
</organism>
<dbReference type="Pfam" id="PF08327">
    <property type="entry name" value="AHSA1"/>
    <property type="match status" value="1"/>
</dbReference>
<feature type="domain" description="Activator of Hsp90 ATPase homologue 1/2-like C-terminal" evidence="2">
    <location>
        <begin position="19"/>
        <end position="152"/>
    </location>
</feature>
<accession>A0A7W7SY90</accession>
<dbReference type="AlphaFoldDB" id="A0A7W7SY90"/>
<dbReference type="EMBL" id="JACHJS010000001">
    <property type="protein sequence ID" value="MBB4963144.1"/>
    <property type="molecule type" value="Genomic_DNA"/>
</dbReference>
<dbReference type="Proteomes" id="UP000542674">
    <property type="component" value="Unassembled WGS sequence"/>
</dbReference>
<dbReference type="InterPro" id="IPR023393">
    <property type="entry name" value="START-like_dom_sf"/>
</dbReference>
<protein>
    <submittedName>
        <fullName evidence="3">Uncharacterized protein YndB with AHSA1/START domain</fullName>
    </submittedName>
</protein>
<dbReference type="SUPFAM" id="SSF55961">
    <property type="entry name" value="Bet v1-like"/>
    <property type="match status" value="1"/>
</dbReference>
<reference evidence="3 4" key="1">
    <citation type="submission" date="2020-08" db="EMBL/GenBank/DDBJ databases">
        <title>Sequencing the genomes of 1000 actinobacteria strains.</title>
        <authorList>
            <person name="Klenk H.-P."/>
        </authorList>
    </citation>
    <scope>NUCLEOTIDE SEQUENCE [LARGE SCALE GENOMIC DNA]</scope>
    <source>
        <strain evidence="3 4">DSM 45084</strain>
    </source>
</reference>
<dbReference type="RefSeq" id="WP_184665966.1">
    <property type="nucleotide sequence ID" value="NZ_BAABAI010000004.1"/>
</dbReference>
<evidence type="ECO:0000259" key="2">
    <source>
        <dbReference type="Pfam" id="PF08327"/>
    </source>
</evidence>
<name>A0A7W7SY90_9PSEU</name>
<evidence type="ECO:0000313" key="3">
    <source>
        <dbReference type="EMBL" id="MBB4963144.1"/>
    </source>
</evidence>
<gene>
    <name evidence="3" type="ORF">F4559_000503</name>
</gene>
<evidence type="ECO:0000256" key="1">
    <source>
        <dbReference type="ARBA" id="ARBA00006817"/>
    </source>
</evidence>